<evidence type="ECO:0000313" key="4">
    <source>
        <dbReference type="EMBL" id="CAB4027878.1"/>
    </source>
</evidence>
<comment type="caution">
    <text evidence="4">The sequence shown here is derived from an EMBL/GenBank/DDBJ whole genome shotgun (WGS) entry which is preliminary data.</text>
</comment>
<feature type="disulfide bond" evidence="1">
    <location>
        <begin position="116"/>
        <end position="150"/>
    </location>
</feature>
<protein>
    <submittedName>
        <fullName evidence="4">Uncharacterized protein</fullName>
    </submittedName>
</protein>
<organism evidence="4 5">
    <name type="scientific">Paramuricea clavata</name>
    <name type="common">Red gorgonian</name>
    <name type="synonym">Violescent sea-whip</name>
    <dbReference type="NCBI Taxonomy" id="317549"/>
    <lineage>
        <taxon>Eukaryota</taxon>
        <taxon>Metazoa</taxon>
        <taxon>Cnidaria</taxon>
        <taxon>Anthozoa</taxon>
        <taxon>Octocorallia</taxon>
        <taxon>Malacalcyonacea</taxon>
        <taxon>Plexauridae</taxon>
        <taxon>Paramuricea</taxon>
    </lineage>
</organism>
<dbReference type="AlphaFoldDB" id="A0A7D9JEI5"/>
<dbReference type="Proteomes" id="UP001152795">
    <property type="component" value="Unassembled WGS sequence"/>
</dbReference>
<dbReference type="InterPro" id="IPR003582">
    <property type="entry name" value="ShKT_dom"/>
</dbReference>
<name>A0A7D9JEI5_PARCT</name>
<reference evidence="4" key="1">
    <citation type="submission" date="2020-04" db="EMBL/GenBank/DDBJ databases">
        <authorList>
            <person name="Alioto T."/>
            <person name="Alioto T."/>
            <person name="Gomez Garrido J."/>
        </authorList>
    </citation>
    <scope>NUCLEOTIDE SEQUENCE</scope>
    <source>
        <strain evidence="4">A484AB</strain>
    </source>
</reference>
<evidence type="ECO:0000256" key="2">
    <source>
        <dbReference type="SAM" id="MobiDB-lite"/>
    </source>
</evidence>
<feature type="compositionally biased region" description="Basic residues" evidence="2">
    <location>
        <begin position="200"/>
        <end position="217"/>
    </location>
</feature>
<evidence type="ECO:0000256" key="1">
    <source>
        <dbReference type="PROSITE-ProRule" id="PRU01005"/>
    </source>
</evidence>
<dbReference type="PROSITE" id="PS51670">
    <property type="entry name" value="SHKT"/>
    <property type="match status" value="1"/>
</dbReference>
<dbReference type="SMART" id="SM00254">
    <property type="entry name" value="ShKT"/>
    <property type="match status" value="3"/>
</dbReference>
<dbReference type="PANTHER" id="PTHR21724:SF109">
    <property type="entry name" value="SHKT DOMAIN-CONTAINING PROTEIN"/>
    <property type="match status" value="1"/>
</dbReference>
<keyword evidence="5" id="KW-1185">Reference proteome</keyword>
<dbReference type="Gene3D" id="1.10.10.1940">
    <property type="match status" value="1"/>
</dbReference>
<feature type="signal peptide" evidence="3">
    <location>
        <begin position="1"/>
        <end position="24"/>
    </location>
</feature>
<accession>A0A7D9JEI5</accession>
<dbReference type="OrthoDB" id="10407070at2759"/>
<keyword evidence="3" id="KW-0732">Signal</keyword>
<feature type="compositionally biased region" description="Basic and acidic residues" evidence="2">
    <location>
        <begin position="230"/>
        <end position="240"/>
    </location>
</feature>
<dbReference type="EMBL" id="CACRXK020015084">
    <property type="protein sequence ID" value="CAB4027878.1"/>
    <property type="molecule type" value="Genomic_DNA"/>
</dbReference>
<feature type="chain" id="PRO_5043545937" evidence="3">
    <location>
        <begin position="25"/>
        <end position="314"/>
    </location>
</feature>
<comment type="caution">
    <text evidence="1">Lacks conserved residue(s) required for the propagation of feature annotation.</text>
</comment>
<feature type="compositionally biased region" description="Basic and acidic residues" evidence="2">
    <location>
        <begin position="249"/>
        <end position="266"/>
    </location>
</feature>
<evidence type="ECO:0000256" key="3">
    <source>
        <dbReference type="SAM" id="SignalP"/>
    </source>
</evidence>
<keyword evidence="1" id="KW-1015">Disulfide bond</keyword>
<proteinExistence type="predicted"/>
<evidence type="ECO:0000313" key="5">
    <source>
        <dbReference type="Proteomes" id="UP001152795"/>
    </source>
</evidence>
<dbReference type="Pfam" id="PF01549">
    <property type="entry name" value="ShK"/>
    <property type="match status" value="3"/>
</dbReference>
<sequence>MAPRLSWIALGVFFIFISSENVLCKKLHLVKKKEETVSPLKKSVIGNFDLKAYAKSIKSENCRNRKPKLECAKMLKQSANACLLNRKFMSDNCILACRFCSPYTKEQKTKIISKQCKDHHSKCRFWAKNGDCFHYSVFMMDVCKKSCEICESGNPSMSDQDERCPTWGKAGFCGIKKEKMGNLCPYSCKKYARRRYIVKYAKPPKRRSPRPKPKPRPAKPTARPTPPLTQDEKEDLKEATEEYAEEEETRLREKEEQRKEKDEEKVTPLQAPPVVRSESPSPIPAPVLDDLSVDVPSEYEGGTPPAAEKKKTSI</sequence>
<gene>
    <name evidence="4" type="ORF">PACLA_8A072485</name>
</gene>
<feature type="region of interest" description="Disordered" evidence="2">
    <location>
        <begin position="200"/>
        <end position="314"/>
    </location>
</feature>
<dbReference type="PANTHER" id="PTHR21724">
    <property type="entry name" value="SHKT DOMAIN-CONTAINING PROTEIN"/>
    <property type="match status" value="1"/>
</dbReference>